<evidence type="ECO:0000313" key="2">
    <source>
        <dbReference type="EMBL" id="BFP49669.1"/>
    </source>
</evidence>
<name>A0AB33K2A3_9ACTN</name>
<dbReference type="Pfam" id="PF12277">
    <property type="entry name" value="DUF3618"/>
    <property type="match status" value="1"/>
</dbReference>
<dbReference type="InterPro" id="IPR022062">
    <property type="entry name" value="DUF3618"/>
</dbReference>
<dbReference type="RefSeq" id="WP_407991745.1">
    <property type="nucleotide sequence ID" value="NZ_AP035881.2"/>
</dbReference>
<feature type="region of interest" description="Disordered" evidence="1">
    <location>
        <begin position="180"/>
        <end position="229"/>
    </location>
</feature>
<protein>
    <recommendedName>
        <fullName evidence="3">DUF3618 domain-containing protein</fullName>
    </recommendedName>
</protein>
<evidence type="ECO:0008006" key="3">
    <source>
        <dbReference type="Google" id="ProtNLM"/>
    </source>
</evidence>
<dbReference type="EMBL" id="AP035881">
    <property type="protein sequence ID" value="BFP49669.1"/>
    <property type="molecule type" value="Genomic_DNA"/>
</dbReference>
<organism evidence="2">
    <name type="scientific">Kitasatospora sp. CMC57</name>
    <dbReference type="NCBI Taxonomy" id="3231513"/>
    <lineage>
        <taxon>Bacteria</taxon>
        <taxon>Bacillati</taxon>
        <taxon>Actinomycetota</taxon>
        <taxon>Actinomycetes</taxon>
        <taxon>Kitasatosporales</taxon>
        <taxon>Streptomycetaceae</taxon>
        <taxon>Kitasatospora</taxon>
    </lineage>
</organism>
<evidence type="ECO:0000256" key="1">
    <source>
        <dbReference type="SAM" id="MobiDB-lite"/>
    </source>
</evidence>
<proteinExistence type="predicted"/>
<gene>
    <name evidence="2" type="ORF">KCMC57_60370</name>
</gene>
<sequence>MGATPDQLRAEVEARRAHLAHNVDLLADRVAPGRVAHRTSQAAHRRLTGIKERVMGSAHDTTADRTGTGSIGDRAGQIGGTAKETTTQMTATVKDTAAGIGEAVQDAPSQVRRRTQGSPLAAGIMAFGAGLLAAALLPTSQAEEQAAAKLREHAGDVLEPAKQAALEAVQEVRDELREPAAEAVESVKATAQDAVQTSKATAQDTGRQAADDLRNTGQTAVQEVRRPMQ</sequence>
<feature type="compositionally biased region" description="Polar residues" evidence="1">
    <location>
        <begin position="193"/>
        <end position="206"/>
    </location>
</feature>
<dbReference type="AlphaFoldDB" id="A0AB33K2A3"/>
<reference evidence="2" key="1">
    <citation type="submission" date="2024-07" db="EMBL/GenBank/DDBJ databases">
        <title>Complete genome sequences of cellulolytic bacteria, Kitasatospora sp. CMC57 and Streptomyces sp. CMC78, isolated from Japanese agricultural soil.</title>
        <authorList>
            <person name="Hashimoto T."/>
            <person name="Ito M."/>
            <person name="Iwamoto M."/>
            <person name="Fukahori D."/>
            <person name="Shoda T."/>
            <person name="Sakoda M."/>
            <person name="Morohoshi T."/>
            <person name="Mitsuboshi M."/>
            <person name="Nishizawa T."/>
        </authorList>
    </citation>
    <scope>NUCLEOTIDE SEQUENCE</scope>
    <source>
        <strain evidence="2">CMC57</strain>
    </source>
</reference>
<accession>A0AB33K2A3</accession>